<protein>
    <recommendedName>
        <fullName evidence="4">Phosphatidate cytidylyltransferase</fullName>
    </recommendedName>
</protein>
<name>A0A7Y6NL60_9BURK</name>
<evidence type="ECO:0008006" key="4">
    <source>
        <dbReference type="Google" id="ProtNLM"/>
    </source>
</evidence>
<sequence length="304" mass="33435">MIEREWQRPVAAPVAALAAGLAARAGSATAGVLFYGSALRDAELDGVLDFYVLVDRAADWPGSRAAALANRVLPPRVGYVEHAIGGRTLRAKYAVMTLDQFAHAMSPARIDTTLWARFSQPCACVLARSPVEREQMRHAVAGAVVTAAHWAAVLGPREGEPLAYWRALFARTYATELRVERTSRGVDLVASDAARYAELLPAAWQAAGIAFDVAAAGALAPRLGDAERRAAERRWQRRQRLGRPLNLLRLLKAATTFDNAIDYVAWKVERHSGYRIEPSAFQRRHPLLAAPLLYARLRRRGVLR</sequence>
<gene>
    <name evidence="2" type="ORF">HQN59_05600</name>
</gene>
<proteinExistence type="predicted"/>
<evidence type="ECO:0000313" key="3">
    <source>
        <dbReference type="Proteomes" id="UP000529637"/>
    </source>
</evidence>
<dbReference type="Proteomes" id="UP000529637">
    <property type="component" value="Unassembled WGS sequence"/>
</dbReference>
<feature type="chain" id="PRO_5031473945" description="Phosphatidate cytidylyltransferase" evidence="1">
    <location>
        <begin position="31"/>
        <end position="304"/>
    </location>
</feature>
<evidence type="ECO:0000313" key="2">
    <source>
        <dbReference type="EMBL" id="NUZ05233.1"/>
    </source>
</evidence>
<evidence type="ECO:0000256" key="1">
    <source>
        <dbReference type="SAM" id="SignalP"/>
    </source>
</evidence>
<organism evidence="2 3">
    <name type="scientific">Piscinibacter koreensis</name>
    <dbReference type="NCBI Taxonomy" id="2742824"/>
    <lineage>
        <taxon>Bacteria</taxon>
        <taxon>Pseudomonadati</taxon>
        <taxon>Pseudomonadota</taxon>
        <taxon>Betaproteobacteria</taxon>
        <taxon>Burkholderiales</taxon>
        <taxon>Sphaerotilaceae</taxon>
        <taxon>Piscinibacter</taxon>
    </lineage>
</organism>
<keyword evidence="1" id="KW-0732">Signal</keyword>
<comment type="caution">
    <text evidence="2">The sequence shown here is derived from an EMBL/GenBank/DDBJ whole genome shotgun (WGS) entry which is preliminary data.</text>
</comment>
<accession>A0A7Y6NL60</accession>
<reference evidence="2 3" key="1">
    <citation type="submission" date="2020-06" db="EMBL/GenBank/DDBJ databases">
        <title>Schlegella sp. ID0723 isolated from air conditioner.</title>
        <authorList>
            <person name="Kim D.Y."/>
            <person name="Kim D.-U."/>
        </authorList>
    </citation>
    <scope>NUCLEOTIDE SEQUENCE [LARGE SCALE GENOMIC DNA]</scope>
    <source>
        <strain evidence="2 3">ID0723</strain>
    </source>
</reference>
<feature type="signal peptide" evidence="1">
    <location>
        <begin position="1"/>
        <end position="30"/>
    </location>
</feature>
<dbReference type="EMBL" id="JABWMJ010000002">
    <property type="protein sequence ID" value="NUZ05233.1"/>
    <property type="molecule type" value="Genomic_DNA"/>
</dbReference>
<dbReference type="AlphaFoldDB" id="A0A7Y6NL60"/>
<keyword evidence="3" id="KW-1185">Reference proteome</keyword>